<dbReference type="OrthoDB" id="9806430at2"/>
<feature type="binding site" evidence="3">
    <location>
        <begin position="106"/>
        <end position="114"/>
    </location>
    <ligand>
        <name>5-phospho-alpha-D-ribose 1-diphosphate</name>
        <dbReference type="ChEBI" id="CHEBI:58017"/>
    </ligand>
</feature>
<dbReference type="InterPro" id="IPR035902">
    <property type="entry name" value="Nuc_phospho_transferase"/>
</dbReference>
<evidence type="ECO:0000313" key="6">
    <source>
        <dbReference type="EMBL" id="AEA34518.1"/>
    </source>
</evidence>
<dbReference type="SUPFAM" id="SSF52418">
    <property type="entry name" value="Nucleoside phosphorylase/phosphoribosyltransferase catalytic domain"/>
    <property type="match status" value="1"/>
</dbReference>
<dbReference type="GO" id="GO:0000162">
    <property type="term" value="P:L-tryptophan biosynthetic process"/>
    <property type="evidence" value="ECO:0007669"/>
    <property type="project" value="UniProtKB-UniRule"/>
</dbReference>
<feature type="binding site" evidence="3">
    <location>
        <begin position="82"/>
        <end position="83"/>
    </location>
    <ligand>
        <name>5-phospho-alpha-D-ribose 1-diphosphate</name>
        <dbReference type="ChEBI" id="CHEBI:58017"/>
    </ligand>
</feature>
<dbReference type="Pfam" id="PF00591">
    <property type="entry name" value="Glycos_transf_3"/>
    <property type="match status" value="1"/>
</dbReference>
<keyword evidence="3" id="KW-0479">Metal-binding</keyword>
<dbReference type="GO" id="GO:0005829">
    <property type="term" value="C:cytosol"/>
    <property type="evidence" value="ECO:0007669"/>
    <property type="project" value="TreeGrafter"/>
</dbReference>
<dbReference type="HOGENOM" id="CLU_034315_3_1_7"/>
<dbReference type="KEGG" id="hmr:Hipma_1562"/>
<keyword evidence="1 3" id="KW-0328">Glycosyltransferase</keyword>
<dbReference type="InParanoid" id="F2LU55"/>
<feature type="binding site" evidence="3">
    <location>
        <position position="91"/>
    </location>
    <ligand>
        <name>Mg(2+)</name>
        <dbReference type="ChEBI" id="CHEBI:18420"/>
        <label>1</label>
    </ligand>
</feature>
<evidence type="ECO:0000256" key="1">
    <source>
        <dbReference type="ARBA" id="ARBA00022676"/>
    </source>
</evidence>
<dbReference type="Pfam" id="PF02885">
    <property type="entry name" value="Glycos_trans_3N"/>
    <property type="match status" value="1"/>
</dbReference>
<gene>
    <name evidence="3" type="primary">trpD</name>
    <name evidence="6" type="ordered locus">Hipma_1562</name>
</gene>
<comment type="pathway">
    <text evidence="3">Amino-acid biosynthesis; L-tryptophan biosynthesis; L-tryptophan from chorismate: step 2/5.</text>
</comment>
<dbReference type="NCBIfam" id="TIGR01245">
    <property type="entry name" value="trpD"/>
    <property type="match status" value="1"/>
</dbReference>
<feature type="binding site" evidence="3">
    <location>
        <position position="79"/>
    </location>
    <ligand>
        <name>anthranilate</name>
        <dbReference type="ChEBI" id="CHEBI:16567"/>
        <label>1</label>
    </ligand>
</feature>
<feature type="binding site" evidence="3">
    <location>
        <position position="224"/>
    </location>
    <ligand>
        <name>Mg(2+)</name>
        <dbReference type="ChEBI" id="CHEBI:18420"/>
        <label>1</label>
    </ligand>
</feature>
<evidence type="ECO:0000259" key="5">
    <source>
        <dbReference type="Pfam" id="PF02885"/>
    </source>
</evidence>
<reference evidence="6 7" key="1">
    <citation type="journal article" date="2011" name="Stand. Genomic Sci.">
        <title>Complete genome sequence of the thermophilic sulfur-reducer Hippea maritima type strain (MH(2)).</title>
        <authorList>
            <person name="Huntemann M."/>
            <person name="Lu M."/>
            <person name="Nolan M."/>
            <person name="Lapidus A."/>
            <person name="Lucas S."/>
            <person name="Hammon N."/>
            <person name="Deshpande S."/>
            <person name="Cheng J.F."/>
            <person name="Tapia R."/>
            <person name="Han C."/>
            <person name="Goodwin L."/>
            <person name="Pitluck S."/>
            <person name="Liolios K."/>
            <person name="Pagani I."/>
            <person name="Ivanova N."/>
            <person name="Ovchinikova G."/>
            <person name="Pati A."/>
            <person name="Chen A."/>
            <person name="Palaniappan K."/>
            <person name="Land M."/>
            <person name="Hauser L."/>
            <person name="Jeffries C.D."/>
            <person name="Detter J.C."/>
            <person name="Brambilla E.M."/>
            <person name="Rohde M."/>
            <person name="Spring S."/>
            <person name="Goker M."/>
            <person name="Woyke T."/>
            <person name="Bristow J."/>
            <person name="Eisen J.A."/>
            <person name="Markowitz V."/>
            <person name="Hugenholtz P."/>
            <person name="Kyrpides N.C."/>
            <person name="Klenk H.P."/>
            <person name="Mavromatis K."/>
        </authorList>
    </citation>
    <scope>NUCLEOTIDE SEQUENCE [LARGE SCALE GENOMIC DNA]</scope>
    <source>
        <strain evidence="7">ATCC 700847 / DSM 10411 / MH2</strain>
    </source>
</reference>
<evidence type="ECO:0000259" key="4">
    <source>
        <dbReference type="Pfam" id="PF00591"/>
    </source>
</evidence>
<dbReference type="Proteomes" id="UP000008139">
    <property type="component" value="Chromosome"/>
</dbReference>
<reference evidence="7" key="2">
    <citation type="submission" date="2011-03" db="EMBL/GenBank/DDBJ databases">
        <title>The complete genome of Hippea maritima DSM 10411.</title>
        <authorList>
            <consortium name="US DOE Joint Genome Institute (JGI-PGF)"/>
            <person name="Lucas S."/>
            <person name="Copeland A."/>
            <person name="Lapidus A."/>
            <person name="Bruce D."/>
            <person name="Goodwin L."/>
            <person name="Pitluck S."/>
            <person name="Peters L."/>
            <person name="Kyrpides N."/>
            <person name="Mavromatis K."/>
            <person name="Pagani I."/>
            <person name="Ivanova N."/>
            <person name="Mikhailova N."/>
            <person name="Lu M."/>
            <person name="Detter J.C."/>
            <person name="Tapia R."/>
            <person name="Han C."/>
            <person name="Land M."/>
            <person name="Hauser L."/>
            <person name="Markowitz V."/>
            <person name="Cheng J.-F."/>
            <person name="Hugenholtz P."/>
            <person name="Woyke T."/>
            <person name="Wu D."/>
            <person name="Spring S."/>
            <person name="Schroeder M."/>
            <person name="Brambilla E."/>
            <person name="Klenk H.-P."/>
            <person name="Eisen J.A."/>
        </authorList>
    </citation>
    <scope>NUCLEOTIDE SEQUENCE [LARGE SCALE GENOMIC DNA]</scope>
    <source>
        <strain evidence="7">ATCC 700847 / DSM 10411 / MH2</strain>
    </source>
</reference>
<dbReference type="GO" id="GO:0000287">
    <property type="term" value="F:magnesium ion binding"/>
    <property type="evidence" value="ECO:0007669"/>
    <property type="project" value="UniProtKB-UniRule"/>
</dbReference>
<comment type="catalytic activity">
    <reaction evidence="3">
        <text>N-(5-phospho-beta-D-ribosyl)anthranilate + diphosphate = 5-phospho-alpha-D-ribose 1-diphosphate + anthranilate</text>
        <dbReference type="Rhea" id="RHEA:11768"/>
        <dbReference type="ChEBI" id="CHEBI:16567"/>
        <dbReference type="ChEBI" id="CHEBI:18277"/>
        <dbReference type="ChEBI" id="CHEBI:33019"/>
        <dbReference type="ChEBI" id="CHEBI:58017"/>
        <dbReference type="EC" id="2.4.2.18"/>
    </reaction>
</comment>
<feature type="binding site" evidence="3">
    <location>
        <position position="164"/>
    </location>
    <ligand>
        <name>anthranilate</name>
        <dbReference type="ChEBI" id="CHEBI:16567"/>
        <label>2</label>
    </ligand>
</feature>
<evidence type="ECO:0000256" key="3">
    <source>
        <dbReference type="HAMAP-Rule" id="MF_00211"/>
    </source>
</evidence>
<dbReference type="Gene3D" id="3.40.1030.10">
    <property type="entry name" value="Nucleoside phosphorylase/phosphoribosyltransferase catalytic domain"/>
    <property type="match status" value="1"/>
</dbReference>
<organism evidence="6 7">
    <name type="scientific">Hippea maritima (strain ATCC 700847 / DSM 10411 / MH2)</name>
    <dbReference type="NCBI Taxonomy" id="760142"/>
    <lineage>
        <taxon>Bacteria</taxon>
        <taxon>Pseudomonadati</taxon>
        <taxon>Campylobacterota</taxon>
        <taxon>Desulfurellia</taxon>
        <taxon>Desulfurellales</taxon>
        <taxon>Hippeaceae</taxon>
        <taxon>Hippea</taxon>
    </lineage>
</organism>
<feature type="domain" description="Glycosyl transferase family 3" evidence="4">
    <location>
        <begin position="72"/>
        <end position="320"/>
    </location>
</feature>
<dbReference type="AlphaFoldDB" id="F2LU55"/>
<dbReference type="UniPathway" id="UPA00035">
    <property type="reaction ID" value="UER00041"/>
</dbReference>
<dbReference type="InterPro" id="IPR005940">
    <property type="entry name" value="Anthranilate_Pribosyl_Tfrase"/>
</dbReference>
<feature type="domain" description="Glycosyl transferase family 3 N-terminal" evidence="5">
    <location>
        <begin position="4"/>
        <end position="65"/>
    </location>
</feature>
<proteinExistence type="inferred from homology"/>
<dbReference type="eggNOG" id="COG0547">
    <property type="taxonomic scope" value="Bacteria"/>
</dbReference>
<dbReference type="PANTHER" id="PTHR43285">
    <property type="entry name" value="ANTHRANILATE PHOSPHORIBOSYLTRANSFERASE"/>
    <property type="match status" value="1"/>
</dbReference>
<dbReference type="RefSeq" id="WP_013682547.1">
    <property type="nucleotide sequence ID" value="NC_015318.1"/>
</dbReference>
<comment type="subunit">
    <text evidence="3">Homodimer.</text>
</comment>
<dbReference type="SUPFAM" id="SSF47648">
    <property type="entry name" value="Nucleoside phosphorylase/phosphoribosyltransferase N-terminal domain"/>
    <property type="match status" value="1"/>
</dbReference>
<dbReference type="InterPro" id="IPR036320">
    <property type="entry name" value="Glycosyl_Trfase_fam3_N_dom_sf"/>
</dbReference>
<keyword evidence="3" id="KW-0028">Amino-acid biosynthesis</keyword>
<dbReference type="GO" id="GO:0004048">
    <property type="term" value="F:anthranilate phosphoribosyltransferase activity"/>
    <property type="evidence" value="ECO:0007669"/>
    <property type="project" value="UniProtKB-UniRule"/>
</dbReference>
<accession>F2LU55</accession>
<feature type="binding site" evidence="3">
    <location>
        <position position="87"/>
    </location>
    <ligand>
        <name>5-phospho-alpha-D-ribose 1-diphosphate</name>
        <dbReference type="ChEBI" id="CHEBI:58017"/>
    </ligand>
</feature>
<comment type="similarity">
    <text evidence="3">Belongs to the anthranilate phosphoribosyltransferase family.</text>
</comment>
<dbReference type="STRING" id="760142.Hipma_1562"/>
<keyword evidence="7" id="KW-1185">Reference proteome</keyword>
<dbReference type="PANTHER" id="PTHR43285:SF2">
    <property type="entry name" value="ANTHRANILATE PHOSPHORIBOSYLTRANSFERASE"/>
    <property type="match status" value="1"/>
</dbReference>
<dbReference type="InterPro" id="IPR000312">
    <property type="entry name" value="Glycosyl_Trfase_fam3"/>
</dbReference>
<feature type="binding site" evidence="3">
    <location>
        <begin position="89"/>
        <end position="92"/>
    </location>
    <ligand>
        <name>5-phospho-alpha-D-ribose 1-diphosphate</name>
        <dbReference type="ChEBI" id="CHEBI:58017"/>
    </ligand>
</feature>
<comment type="function">
    <text evidence="3">Catalyzes the transfer of the phosphoribosyl group of 5-phosphorylribose-1-pyrophosphate (PRPP) to anthranilate to yield N-(5'-phosphoribosyl)-anthranilate (PRA).</text>
</comment>
<dbReference type="HAMAP" id="MF_00211">
    <property type="entry name" value="TrpD"/>
    <property type="match status" value="1"/>
</dbReference>
<evidence type="ECO:0000313" key="7">
    <source>
        <dbReference type="Proteomes" id="UP000008139"/>
    </source>
</evidence>
<keyword evidence="2 3" id="KW-0808">Transferase</keyword>
<comment type="caution">
    <text evidence="3">Lacks conserved residue(s) required for the propagation of feature annotation.</text>
</comment>
<dbReference type="FunCoup" id="F2LU55">
    <property type="interactions" value="332"/>
</dbReference>
<protein>
    <recommendedName>
        <fullName evidence="3">Anthranilate phosphoribosyltransferase</fullName>
        <ecNumber evidence="3">2.4.2.18</ecNumber>
    </recommendedName>
</protein>
<feature type="binding site" evidence="3">
    <location>
        <position position="223"/>
    </location>
    <ligand>
        <name>Mg(2+)</name>
        <dbReference type="ChEBI" id="CHEBI:18420"/>
        <label>2</label>
    </ligand>
</feature>
<dbReference type="Gene3D" id="1.20.970.10">
    <property type="entry name" value="Transferase, Pyrimidine Nucleoside Phosphorylase, Chain C"/>
    <property type="match status" value="1"/>
</dbReference>
<feature type="binding site" evidence="3">
    <location>
        <position position="109"/>
    </location>
    <ligand>
        <name>anthranilate</name>
        <dbReference type="ChEBI" id="CHEBI:16567"/>
        <label>1</label>
    </ligand>
</feature>
<dbReference type="EMBL" id="CP002606">
    <property type="protein sequence ID" value="AEA34518.1"/>
    <property type="molecule type" value="Genomic_DNA"/>
</dbReference>
<feature type="binding site" evidence="3">
    <location>
        <position position="79"/>
    </location>
    <ligand>
        <name>5-phospho-alpha-D-ribose 1-diphosphate</name>
        <dbReference type="ChEBI" id="CHEBI:58017"/>
    </ligand>
</feature>
<keyword evidence="3" id="KW-0057">Aromatic amino acid biosynthesis</keyword>
<feature type="binding site" evidence="3">
    <location>
        <position position="118"/>
    </location>
    <ligand>
        <name>5-phospho-alpha-D-ribose 1-diphosphate</name>
        <dbReference type="ChEBI" id="CHEBI:58017"/>
    </ligand>
</feature>
<feature type="binding site" evidence="3">
    <location>
        <position position="224"/>
    </location>
    <ligand>
        <name>Mg(2+)</name>
        <dbReference type="ChEBI" id="CHEBI:18420"/>
        <label>2</label>
    </ligand>
</feature>
<keyword evidence="3" id="KW-0822">Tryptophan biosynthesis</keyword>
<name>F2LU55_HIPMA</name>
<dbReference type="EC" id="2.4.2.18" evidence="3"/>
<sequence length="330" mass="36151">MLTEAMERLKKKESLSLKLSKTVFDSMLEGNIDEEKIAEFLVLLSDKKESAEEIAGAVLSLKQHAVRLENSKKTLDTCGTGGDGKNTFNISTAAAIICSLFTPVAKHGNRAISSKSGSFDILKELKIPADLNKEAAEKFLDKHNFVFLFAPNFHPAMKYVAGVRKKLARRTIFNLIGPLSNPSDTYAQLIGVFSRAFLGVMFDASRILNMNNVAFVSSFDGLDEVSGSSKTECFLRRDGIEEMFVFDPRELNIDVGLNDIKGFDAKTNADLLLKAFEGKLDKLADAIALNAGFSLYVAGVVDSIEDGFKLSKESIKNGKAKEKLDSLRGK</sequence>
<keyword evidence="3" id="KW-0460">Magnesium</keyword>
<dbReference type="InterPro" id="IPR017459">
    <property type="entry name" value="Glycosyl_Trfase_fam3_N_dom"/>
</dbReference>
<comment type="cofactor">
    <cofactor evidence="3">
        <name>Mg(2+)</name>
        <dbReference type="ChEBI" id="CHEBI:18420"/>
    </cofactor>
    <text evidence="3">Binds 2 magnesium ions per monomer.</text>
</comment>
<evidence type="ECO:0000256" key="2">
    <source>
        <dbReference type="ARBA" id="ARBA00022679"/>
    </source>
</evidence>